<feature type="binding site" evidence="12">
    <location>
        <position position="35"/>
    </location>
    <ligand>
        <name>S-adenosyl-L-methionine</name>
        <dbReference type="ChEBI" id="CHEBI:59789"/>
    </ligand>
</feature>
<comment type="pathway">
    <text evidence="12">Cofactor biosynthesis; molybdopterin biosynthesis.</text>
</comment>
<feature type="binding site" evidence="12">
    <location>
        <position position="72"/>
    </location>
    <ligand>
        <name>GTP</name>
        <dbReference type="ChEBI" id="CHEBI:37565"/>
    </ligand>
</feature>
<reference evidence="14 15" key="1">
    <citation type="submission" date="2018-10" db="EMBL/GenBank/DDBJ databases">
        <title>Comamonadaceae CDC group NO-1 genome sequencing and assembly.</title>
        <authorList>
            <person name="Bernier A.-M."/>
            <person name="Bernard K."/>
        </authorList>
    </citation>
    <scope>NUCLEOTIDE SEQUENCE [LARGE SCALE GENOMIC DNA]</scope>
    <source>
        <strain evidence="14 15">NML161473</strain>
    </source>
</reference>
<evidence type="ECO:0000256" key="6">
    <source>
        <dbReference type="ARBA" id="ARBA00023004"/>
    </source>
</evidence>
<keyword evidence="9 12" id="KW-0501">Molybdenum cofactor biosynthesis</keyword>
<dbReference type="GO" id="GO:0006777">
    <property type="term" value="P:Mo-molybdopterin cofactor biosynthetic process"/>
    <property type="evidence" value="ECO:0007669"/>
    <property type="project" value="UniProtKB-UniRule"/>
</dbReference>
<dbReference type="Pfam" id="PF06463">
    <property type="entry name" value="Mob_synth_C"/>
    <property type="match status" value="1"/>
</dbReference>
<comment type="caution">
    <text evidence="14">The sequence shown here is derived from an EMBL/GenBank/DDBJ whole genome shotgun (WGS) entry which is preliminary data.</text>
</comment>
<dbReference type="RefSeq" id="WP_122253712.1">
    <property type="nucleotide sequence ID" value="NZ_RDQL01000005.1"/>
</dbReference>
<dbReference type="PANTHER" id="PTHR22960">
    <property type="entry name" value="MOLYBDOPTERIN COFACTOR SYNTHESIS PROTEIN A"/>
    <property type="match status" value="1"/>
</dbReference>
<keyword evidence="15" id="KW-1185">Reference proteome</keyword>
<feature type="binding site" evidence="12">
    <location>
        <position position="33"/>
    </location>
    <ligand>
        <name>[4Fe-4S] cluster</name>
        <dbReference type="ChEBI" id="CHEBI:49883"/>
        <label>1</label>
        <note>4Fe-4S-S-AdoMet</note>
    </ligand>
</feature>
<evidence type="ECO:0000256" key="2">
    <source>
        <dbReference type="ARBA" id="ARBA00022485"/>
    </source>
</evidence>
<dbReference type="SMART" id="SM00729">
    <property type="entry name" value="Elp3"/>
    <property type="match status" value="1"/>
</dbReference>
<dbReference type="InterPro" id="IPR058240">
    <property type="entry name" value="rSAM_sf"/>
</dbReference>
<evidence type="ECO:0000256" key="11">
    <source>
        <dbReference type="ARBA" id="ARBA00048697"/>
    </source>
</evidence>
<dbReference type="PANTHER" id="PTHR22960:SF0">
    <property type="entry name" value="MOLYBDENUM COFACTOR BIOSYNTHESIS PROTEIN 1"/>
    <property type="match status" value="1"/>
</dbReference>
<evidence type="ECO:0000256" key="7">
    <source>
        <dbReference type="ARBA" id="ARBA00023014"/>
    </source>
</evidence>
<dbReference type="SUPFAM" id="SSF102114">
    <property type="entry name" value="Radical SAM enzymes"/>
    <property type="match status" value="1"/>
</dbReference>
<evidence type="ECO:0000256" key="4">
    <source>
        <dbReference type="ARBA" id="ARBA00022723"/>
    </source>
</evidence>
<feature type="binding site" evidence="12">
    <location>
        <position position="260"/>
    </location>
    <ligand>
        <name>[4Fe-4S] cluster</name>
        <dbReference type="ChEBI" id="CHEBI:49883"/>
        <label>2</label>
        <note>4Fe-4S-substrate</note>
    </ligand>
</feature>
<dbReference type="InterPro" id="IPR000385">
    <property type="entry name" value="MoaA_NifB_PqqE_Fe-S-bd_CS"/>
</dbReference>
<evidence type="ECO:0000313" key="14">
    <source>
        <dbReference type="EMBL" id="RMX00384.1"/>
    </source>
</evidence>
<dbReference type="GO" id="GO:1904047">
    <property type="term" value="F:S-adenosyl-L-methionine binding"/>
    <property type="evidence" value="ECO:0007669"/>
    <property type="project" value="UniProtKB-UniRule"/>
</dbReference>
<accession>A0A3M6QB66</accession>
<dbReference type="NCBIfam" id="TIGR02666">
    <property type="entry name" value="moaA"/>
    <property type="match status" value="1"/>
</dbReference>
<comment type="function">
    <text evidence="12">Catalyzes the cyclization of GTP to (8S)-3',8-cyclo-7,8-dihydroguanosine 5'-triphosphate.</text>
</comment>
<dbReference type="CDD" id="cd21117">
    <property type="entry name" value="Twitch_MoaA"/>
    <property type="match status" value="1"/>
</dbReference>
<dbReference type="InterPro" id="IPR007197">
    <property type="entry name" value="rSAM"/>
</dbReference>
<dbReference type="InterPro" id="IPR013483">
    <property type="entry name" value="MoaA"/>
</dbReference>
<feature type="binding site" evidence="12">
    <location>
        <position position="103"/>
    </location>
    <ligand>
        <name>GTP</name>
        <dbReference type="ChEBI" id="CHEBI:37565"/>
    </ligand>
</feature>
<evidence type="ECO:0000313" key="15">
    <source>
        <dbReference type="Proteomes" id="UP000267035"/>
    </source>
</evidence>
<dbReference type="EMBL" id="RDQL01000005">
    <property type="protein sequence ID" value="RMX00384.1"/>
    <property type="molecule type" value="Genomic_DNA"/>
</dbReference>
<dbReference type="EC" id="4.1.99.22" evidence="1 12"/>
<comment type="similarity">
    <text evidence="12">Belongs to the radical SAM superfamily. MoaA family.</text>
</comment>
<evidence type="ECO:0000256" key="3">
    <source>
        <dbReference type="ARBA" id="ARBA00022691"/>
    </source>
</evidence>
<comment type="cofactor">
    <cofactor evidence="12">
        <name>[4Fe-4S] cluster</name>
        <dbReference type="ChEBI" id="CHEBI:49883"/>
    </cofactor>
    <text evidence="12">Binds 2 [4Fe-4S] clusters. Binds 1 [4Fe-4S] cluster coordinated with 3 cysteines and an exchangeable S-adenosyl-L-methionine and 1 [4Fe-4S] cluster coordinated with 3 cysteines and the GTP-derived substrate.</text>
</comment>
<dbReference type="Pfam" id="PF04055">
    <property type="entry name" value="Radical_SAM"/>
    <property type="match status" value="1"/>
</dbReference>
<feature type="binding site" evidence="12">
    <location>
        <position position="263"/>
    </location>
    <ligand>
        <name>[4Fe-4S] cluster</name>
        <dbReference type="ChEBI" id="CHEBI:49883"/>
        <label>2</label>
        <note>4Fe-4S-substrate</note>
    </ligand>
</feature>
<dbReference type="InterPro" id="IPR050105">
    <property type="entry name" value="MoCo_biosynth_MoaA/MoaC"/>
</dbReference>
<dbReference type="Gene3D" id="3.20.20.70">
    <property type="entry name" value="Aldolase class I"/>
    <property type="match status" value="1"/>
</dbReference>
<sequence length="332" mass="36501">MKEQGHPSQLIDSFNRRISYLRVSVTDRCDLRCTYCMPKDFKGFEEPANWLTHAEMARLVGLFVDMGVKKVRLTGGEPLTRRNLAELVGRITSMPGVQDISLSTNGTMLARHAAGLKAAGVKRLNVSLDTIDAIKFREITGRDRLQDVLDGLAEARRVGFAPIKLNCVVNSETSEAELARLLSYSLASGFILRLIETMPMGSAGRQFQAANLTQMGARIAERFGLVPALDTSDSGPARYWTAGEGAPALGVITPMSQHFCESCNRVRLTVDGTLHLCLGQEDRVPLGRYLREGADDDTLRQHILAGIAAKPERHEFNTAPERIVRFMSQTGG</sequence>
<dbReference type="SFLD" id="SFLDG01067">
    <property type="entry name" value="SPASM/twitch_domain_containing"/>
    <property type="match status" value="1"/>
</dbReference>
<name>A0A3M6QB66_9BURK</name>
<dbReference type="GO" id="GO:0046872">
    <property type="term" value="F:metal ion binding"/>
    <property type="evidence" value="ECO:0007669"/>
    <property type="project" value="UniProtKB-KW"/>
</dbReference>
<organism evidence="14 15">
    <name type="scientific">Allofranklinella schreckenbergeri</name>
    <dbReference type="NCBI Taxonomy" id="1076744"/>
    <lineage>
        <taxon>Bacteria</taxon>
        <taxon>Pseudomonadati</taxon>
        <taxon>Pseudomonadota</taxon>
        <taxon>Betaproteobacteria</taxon>
        <taxon>Burkholderiales</taxon>
        <taxon>Comamonadaceae</taxon>
        <taxon>Allofranklinella</taxon>
    </lineage>
</organism>
<protein>
    <recommendedName>
        <fullName evidence="1 12">GTP 3',8-cyclase</fullName>
        <ecNumber evidence="1 12">4.1.99.22</ecNumber>
    </recommendedName>
    <alternativeName>
        <fullName evidence="12">Molybdenum cofactor biosynthesis protein A</fullName>
    </alternativeName>
</protein>
<feature type="binding site" evidence="12">
    <location>
        <position position="36"/>
    </location>
    <ligand>
        <name>[4Fe-4S] cluster</name>
        <dbReference type="ChEBI" id="CHEBI:49883"/>
        <label>1</label>
        <note>4Fe-4S-S-AdoMet</note>
    </ligand>
</feature>
<dbReference type="Proteomes" id="UP000267035">
    <property type="component" value="Unassembled WGS sequence"/>
</dbReference>
<dbReference type="AlphaFoldDB" id="A0A3M6QB66"/>
<keyword evidence="6 12" id="KW-0408">Iron</keyword>
<dbReference type="GO" id="GO:0061799">
    <property type="term" value="F:cyclic pyranopterin monophosphate synthase activity"/>
    <property type="evidence" value="ECO:0007669"/>
    <property type="project" value="TreeGrafter"/>
</dbReference>
<dbReference type="GO" id="GO:0061798">
    <property type="term" value="F:GTP 3',8'-cyclase activity"/>
    <property type="evidence" value="ECO:0007669"/>
    <property type="project" value="UniProtKB-UniRule"/>
</dbReference>
<feature type="domain" description="Radical SAM core" evidence="13">
    <location>
        <begin position="13"/>
        <end position="236"/>
    </location>
</feature>
<evidence type="ECO:0000256" key="8">
    <source>
        <dbReference type="ARBA" id="ARBA00023134"/>
    </source>
</evidence>
<evidence type="ECO:0000259" key="13">
    <source>
        <dbReference type="PROSITE" id="PS51918"/>
    </source>
</evidence>
<feature type="binding site" evidence="12">
    <location>
        <position position="76"/>
    </location>
    <ligand>
        <name>S-adenosyl-L-methionine</name>
        <dbReference type="ChEBI" id="CHEBI:59789"/>
    </ligand>
</feature>
<keyword evidence="4 12" id="KW-0479">Metal-binding</keyword>
<dbReference type="HAMAP" id="MF_01225_B">
    <property type="entry name" value="MoaA_B"/>
    <property type="match status" value="1"/>
</dbReference>
<gene>
    <name evidence="12 14" type="primary">moaA</name>
    <name evidence="14" type="ORF">EBQ25_04740</name>
</gene>
<dbReference type="InterPro" id="IPR006638">
    <property type="entry name" value="Elp3/MiaA/NifB-like_rSAM"/>
</dbReference>
<dbReference type="SFLD" id="SFLDS00029">
    <property type="entry name" value="Radical_SAM"/>
    <property type="match status" value="1"/>
</dbReference>
<evidence type="ECO:0000256" key="5">
    <source>
        <dbReference type="ARBA" id="ARBA00022741"/>
    </source>
</evidence>
<dbReference type="SFLD" id="SFLDG01386">
    <property type="entry name" value="main_SPASM_domain-containing"/>
    <property type="match status" value="1"/>
</dbReference>
<keyword evidence="2 12" id="KW-0004">4Fe-4S</keyword>
<feature type="binding site" evidence="12">
    <location>
        <position position="22"/>
    </location>
    <ligand>
        <name>GTP</name>
        <dbReference type="ChEBI" id="CHEBI:37565"/>
    </ligand>
</feature>
<dbReference type="PROSITE" id="PS01305">
    <property type="entry name" value="MOAA_NIFB_PQQE"/>
    <property type="match status" value="1"/>
</dbReference>
<keyword evidence="7 12" id="KW-0411">Iron-sulfur</keyword>
<feature type="binding site" evidence="12">
    <location>
        <position position="29"/>
    </location>
    <ligand>
        <name>[4Fe-4S] cluster</name>
        <dbReference type="ChEBI" id="CHEBI:49883"/>
        <label>1</label>
        <note>4Fe-4S-S-AdoMet</note>
    </ligand>
</feature>
<keyword evidence="8 12" id="KW-0342">GTP-binding</keyword>
<proteinExistence type="inferred from homology"/>
<dbReference type="PROSITE" id="PS51918">
    <property type="entry name" value="RADICAL_SAM"/>
    <property type="match status" value="1"/>
</dbReference>
<feature type="binding site" evidence="12">
    <location>
        <position position="164"/>
    </location>
    <ligand>
        <name>GTP</name>
        <dbReference type="ChEBI" id="CHEBI:37565"/>
    </ligand>
</feature>
<keyword evidence="3 12" id="KW-0949">S-adenosyl-L-methionine</keyword>
<dbReference type="InterPro" id="IPR010505">
    <property type="entry name" value="MoaA_twitch"/>
</dbReference>
<feature type="binding site" evidence="12">
    <location>
        <position position="127"/>
    </location>
    <ligand>
        <name>S-adenosyl-L-methionine</name>
        <dbReference type="ChEBI" id="CHEBI:59789"/>
    </ligand>
</feature>
<dbReference type="GO" id="GO:0005525">
    <property type="term" value="F:GTP binding"/>
    <property type="evidence" value="ECO:0007669"/>
    <property type="project" value="UniProtKB-UniRule"/>
</dbReference>
<keyword evidence="10 12" id="KW-0456">Lyase</keyword>
<keyword evidence="5 12" id="KW-0547">Nucleotide-binding</keyword>
<evidence type="ECO:0000256" key="10">
    <source>
        <dbReference type="ARBA" id="ARBA00023239"/>
    </source>
</evidence>
<dbReference type="CDD" id="cd01335">
    <property type="entry name" value="Radical_SAM"/>
    <property type="match status" value="1"/>
</dbReference>
<comment type="subunit">
    <text evidence="12">Monomer and homodimer.</text>
</comment>
<dbReference type="GO" id="GO:0051539">
    <property type="term" value="F:4 iron, 4 sulfur cluster binding"/>
    <property type="evidence" value="ECO:0007669"/>
    <property type="project" value="UniProtKB-UniRule"/>
</dbReference>
<feature type="binding site" evidence="12">
    <location>
        <position position="277"/>
    </location>
    <ligand>
        <name>[4Fe-4S] cluster</name>
        <dbReference type="ChEBI" id="CHEBI:49883"/>
        <label>2</label>
        <note>4Fe-4S-substrate</note>
    </ligand>
</feature>
<feature type="binding site" evidence="12">
    <location>
        <begin position="265"/>
        <end position="267"/>
    </location>
    <ligand>
        <name>GTP</name>
        <dbReference type="ChEBI" id="CHEBI:37565"/>
    </ligand>
</feature>
<dbReference type="InterPro" id="IPR013785">
    <property type="entry name" value="Aldolase_TIM"/>
</dbReference>
<comment type="catalytic activity">
    <reaction evidence="11 12">
        <text>GTP + AH2 + S-adenosyl-L-methionine = (8S)-3',8-cyclo-7,8-dihydroguanosine 5'-triphosphate + 5'-deoxyadenosine + L-methionine + A + H(+)</text>
        <dbReference type="Rhea" id="RHEA:49576"/>
        <dbReference type="ChEBI" id="CHEBI:13193"/>
        <dbReference type="ChEBI" id="CHEBI:15378"/>
        <dbReference type="ChEBI" id="CHEBI:17319"/>
        <dbReference type="ChEBI" id="CHEBI:17499"/>
        <dbReference type="ChEBI" id="CHEBI:37565"/>
        <dbReference type="ChEBI" id="CHEBI:57844"/>
        <dbReference type="ChEBI" id="CHEBI:59789"/>
        <dbReference type="ChEBI" id="CHEBI:131766"/>
        <dbReference type="EC" id="4.1.99.22"/>
    </reaction>
</comment>
<evidence type="ECO:0000256" key="9">
    <source>
        <dbReference type="ARBA" id="ARBA00023150"/>
    </source>
</evidence>
<dbReference type="SFLD" id="SFLDG01383">
    <property type="entry name" value="cyclic_pyranopterin_phosphate"/>
    <property type="match status" value="1"/>
</dbReference>
<evidence type="ECO:0000256" key="1">
    <source>
        <dbReference type="ARBA" id="ARBA00012167"/>
    </source>
</evidence>
<evidence type="ECO:0000256" key="12">
    <source>
        <dbReference type="HAMAP-Rule" id="MF_01225"/>
    </source>
</evidence>
<dbReference type="InterPro" id="IPR040064">
    <property type="entry name" value="MoaA-like"/>
</dbReference>
<feature type="binding site" evidence="12">
    <location>
        <position position="198"/>
    </location>
    <ligand>
        <name>S-adenosyl-L-methionine</name>
        <dbReference type="ChEBI" id="CHEBI:59789"/>
    </ligand>
</feature>
<dbReference type="UniPathway" id="UPA00344"/>